<dbReference type="InterPro" id="IPR031052">
    <property type="entry name" value="FHY3/FAR1"/>
</dbReference>
<evidence type="ECO:0000313" key="6">
    <source>
        <dbReference type="Proteomes" id="UP001497457"/>
    </source>
</evidence>
<dbReference type="InterPro" id="IPR007527">
    <property type="entry name" value="Znf_SWIM"/>
</dbReference>
<gene>
    <name evidence="5" type="ORF">URODEC1_LOCUS61557</name>
</gene>
<keyword evidence="2" id="KW-0539">Nucleus</keyword>
<comment type="subcellular location">
    <subcellularLocation>
        <location evidence="2">Nucleus</location>
    </subcellularLocation>
</comment>
<accession>A0ABC9B4L6</accession>
<dbReference type="EMBL" id="OZ075134">
    <property type="protein sequence ID" value="CAL4993485.1"/>
    <property type="molecule type" value="Genomic_DNA"/>
</dbReference>
<proteinExistence type="inferred from homology"/>
<dbReference type="GO" id="GO:0006355">
    <property type="term" value="P:regulation of DNA-templated transcription"/>
    <property type="evidence" value="ECO:0007669"/>
    <property type="project" value="UniProtKB-UniRule"/>
</dbReference>
<reference evidence="5" key="1">
    <citation type="submission" date="2024-10" db="EMBL/GenBank/DDBJ databases">
        <authorList>
            <person name="Ryan C."/>
        </authorList>
    </citation>
    <scope>NUCLEOTIDE SEQUENCE [LARGE SCALE GENOMIC DNA]</scope>
</reference>
<feature type="domain" description="SWIM-type" evidence="4">
    <location>
        <begin position="325"/>
        <end position="361"/>
    </location>
</feature>
<evidence type="ECO:0000313" key="5">
    <source>
        <dbReference type="EMBL" id="CAL4993485.1"/>
    </source>
</evidence>
<dbReference type="Pfam" id="PF03101">
    <property type="entry name" value="FAR1"/>
    <property type="match status" value="1"/>
</dbReference>
<protein>
    <recommendedName>
        <fullName evidence="2">Protein FAR1-RELATED SEQUENCE</fullName>
    </recommendedName>
</protein>
<evidence type="ECO:0000256" key="2">
    <source>
        <dbReference type="RuleBase" id="RU367018"/>
    </source>
</evidence>
<dbReference type="PROSITE" id="PS50966">
    <property type="entry name" value="ZF_SWIM"/>
    <property type="match status" value="1"/>
</dbReference>
<dbReference type="PANTHER" id="PTHR31669">
    <property type="entry name" value="PROTEIN FAR1-RELATED SEQUENCE 10-RELATED"/>
    <property type="match status" value="1"/>
</dbReference>
<feature type="region of interest" description="Disordered" evidence="3">
    <location>
        <begin position="1"/>
        <end position="38"/>
    </location>
</feature>
<comment type="similarity">
    <text evidence="2">Belongs to the FHY3/FAR1 family.</text>
</comment>
<evidence type="ECO:0000259" key="4">
    <source>
        <dbReference type="PROSITE" id="PS50966"/>
    </source>
</evidence>
<name>A0ABC9B4L6_9POAL</name>
<dbReference type="InterPro" id="IPR004330">
    <property type="entry name" value="FAR1_DNA_bnd_dom"/>
</dbReference>
<dbReference type="PANTHER" id="PTHR31669:SF296">
    <property type="entry name" value="PROTEIN FAR1-RELATED SEQUENCE"/>
    <property type="match status" value="1"/>
</dbReference>
<feature type="compositionally biased region" description="Acidic residues" evidence="3">
    <location>
        <begin position="12"/>
        <end position="30"/>
    </location>
</feature>
<organism evidence="5 6">
    <name type="scientific">Urochloa decumbens</name>
    <dbReference type="NCBI Taxonomy" id="240449"/>
    <lineage>
        <taxon>Eukaryota</taxon>
        <taxon>Viridiplantae</taxon>
        <taxon>Streptophyta</taxon>
        <taxon>Embryophyta</taxon>
        <taxon>Tracheophyta</taxon>
        <taxon>Spermatophyta</taxon>
        <taxon>Magnoliopsida</taxon>
        <taxon>Liliopsida</taxon>
        <taxon>Poales</taxon>
        <taxon>Poaceae</taxon>
        <taxon>PACMAD clade</taxon>
        <taxon>Panicoideae</taxon>
        <taxon>Panicodae</taxon>
        <taxon>Paniceae</taxon>
        <taxon>Melinidinae</taxon>
        <taxon>Urochloa</taxon>
    </lineage>
</organism>
<keyword evidence="6" id="KW-1185">Reference proteome</keyword>
<evidence type="ECO:0000256" key="1">
    <source>
        <dbReference type="PROSITE-ProRule" id="PRU00325"/>
    </source>
</evidence>
<sequence>MHGTYAIGETLASEESDEEEVQSQEVESQEQEVQCSPTDPLTMTTIVYEKWEEAKKCYKKYAKKVGFSIKIGSSKKKEKEGETDKVVLVCNRIGKNKEEKGDGPVVKQRKRNKTEKTGCTTRLIVNKRNDGKWHVTTFNEDHNRPLCGKFDLKKFLRSQRGIPDEEKRFVEVLHEANITAGREHSSQSNKLLEHLYGLRKSFIPAYYMEDFTTAHSEGFNAVLKRYVNPQMSILNFVRQYMKIQEKISCDEDENEFNSDQKVPSVLFSGYPIEEHACKFYTRKIYYKFQVELKLSTSYKITEVSGCTYTLTPTKGYVFGYDMRDYMVFAVVGAKIYACECSEMKWDGILCCHILKIMTQEHIEEIPTEYLLQRWSNEAGMIPTDSDQNQTNIAAESTPKFEGVQGRNNR</sequence>
<dbReference type="AlphaFoldDB" id="A0ABC9B4L6"/>
<keyword evidence="2" id="KW-0862">Zinc</keyword>
<dbReference type="Proteomes" id="UP001497457">
    <property type="component" value="Chromosome 24b"/>
</dbReference>
<dbReference type="GO" id="GO:0005634">
    <property type="term" value="C:nucleus"/>
    <property type="evidence" value="ECO:0007669"/>
    <property type="project" value="UniProtKB-SubCell"/>
</dbReference>
<keyword evidence="2" id="KW-0479">Metal-binding</keyword>
<comment type="function">
    <text evidence="2">Putative transcription activator involved in regulating light control of development.</text>
</comment>
<evidence type="ECO:0000256" key="3">
    <source>
        <dbReference type="SAM" id="MobiDB-lite"/>
    </source>
</evidence>
<dbReference type="GO" id="GO:0008270">
    <property type="term" value="F:zinc ion binding"/>
    <property type="evidence" value="ECO:0007669"/>
    <property type="project" value="UniProtKB-UniRule"/>
</dbReference>
<keyword evidence="1 2" id="KW-0863">Zinc-finger</keyword>